<evidence type="ECO:0000313" key="2">
    <source>
        <dbReference type="Proteomes" id="UP001060085"/>
    </source>
</evidence>
<keyword evidence="2" id="KW-1185">Reference proteome</keyword>
<accession>A0ACC0BPK1</accession>
<comment type="caution">
    <text evidence="1">The sequence shown here is derived from an EMBL/GenBank/DDBJ whole genome shotgun (WGS) entry which is preliminary data.</text>
</comment>
<organism evidence="1 2">
    <name type="scientific">Catharanthus roseus</name>
    <name type="common">Madagascar periwinkle</name>
    <name type="synonym">Vinca rosea</name>
    <dbReference type="NCBI Taxonomy" id="4058"/>
    <lineage>
        <taxon>Eukaryota</taxon>
        <taxon>Viridiplantae</taxon>
        <taxon>Streptophyta</taxon>
        <taxon>Embryophyta</taxon>
        <taxon>Tracheophyta</taxon>
        <taxon>Spermatophyta</taxon>
        <taxon>Magnoliopsida</taxon>
        <taxon>eudicotyledons</taxon>
        <taxon>Gunneridae</taxon>
        <taxon>Pentapetalae</taxon>
        <taxon>asterids</taxon>
        <taxon>lamiids</taxon>
        <taxon>Gentianales</taxon>
        <taxon>Apocynaceae</taxon>
        <taxon>Rauvolfioideae</taxon>
        <taxon>Vinceae</taxon>
        <taxon>Catharanthinae</taxon>
        <taxon>Catharanthus</taxon>
    </lineage>
</organism>
<proteinExistence type="predicted"/>
<protein>
    <submittedName>
        <fullName evidence="1">Uncharacterized protein</fullName>
    </submittedName>
</protein>
<evidence type="ECO:0000313" key="1">
    <source>
        <dbReference type="EMBL" id="KAI5674503.1"/>
    </source>
</evidence>
<dbReference type="Proteomes" id="UP001060085">
    <property type="component" value="Linkage Group LG03"/>
</dbReference>
<reference evidence="2" key="1">
    <citation type="journal article" date="2023" name="Nat. Plants">
        <title>Single-cell RNA sequencing provides a high-resolution roadmap for understanding the multicellular compartmentation of specialized metabolism.</title>
        <authorList>
            <person name="Sun S."/>
            <person name="Shen X."/>
            <person name="Li Y."/>
            <person name="Li Y."/>
            <person name="Wang S."/>
            <person name="Li R."/>
            <person name="Zhang H."/>
            <person name="Shen G."/>
            <person name="Guo B."/>
            <person name="Wei J."/>
            <person name="Xu J."/>
            <person name="St-Pierre B."/>
            <person name="Chen S."/>
            <person name="Sun C."/>
        </authorList>
    </citation>
    <scope>NUCLEOTIDE SEQUENCE [LARGE SCALE GENOMIC DNA]</scope>
</reference>
<dbReference type="EMBL" id="CM044703">
    <property type="protein sequence ID" value="KAI5674503.1"/>
    <property type="molecule type" value="Genomic_DNA"/>
</dbReference>
<name>A0ACC0BPK1_CATRO</name>
<gene>
    <name evidence="1" type="ORF">M9H77_14867</name>
</gene>
<sequence>MSTSFNSPSRSPASSRLQLAGGGFSVSRLRSSSLKKPPEPLRRAVADCLSSSAPSHHGSPSAAASEASRTLRDYLAAHSTVDLAYTVLLEHTLAERERSPAVVARCVAILKRYLLRYKPSEETLQQIDRFCVSIISECDLNTSRKLASRLRSLSQKSGAPNASTKLSPLPVSKFASGALVKSLNYVRSLVAQYIPRRSFQPAAFAGAPSASRQSLPTLSSLLSRSFNSQLNPATTVKEALENKEASAISISESSIAEDVDGVEDYEFIAVDLFKWRWCREHQSSLLSPNSDHVLKPQEVNTHNFLEVGAAALLVGDMEAKMKGKPWRAFGTAEMPYLDQLLQPSLLTTVTNSASARAHLRAITALKRSRPGPQQIWEDSPISTFRPRARPLFQYRHYSEQQPLRLNPAEVSEVIAAVCSEAPPPNANFMTVSSKLNNNSGKPSMDVAVSVLVKLVIDMYVLDSETAGPLTLFMLEEMLNAPRLVSKARAFDLILNLGVHAHLLEPPVQDETSTIEEEYSQETAIENEMPLPSHGKGKTDYLTKFGNSSAVNNFECWILGILCEVLLHLVQTEEREESIWASALSCLLYFVCDRGKIRRSRLKRLDIRVIKVLMVISRRNSWADVVHCKLICMLTNMFYQVPDGPNKAVSATPMFLVEQVDLIGGIDFIFVELVLSNSREERINLFMVLFDYVLHQINETCIAAGVSEYSDEEVQPIANYLMLANVSEALYISVKLGVEGIIQLLRRSVSAALSRFSNSDRLILLMEKIVEKLDVLIRSFIHLDQEFSHMIQISKSHKFLDGTEGLGNSINMKAKLSWATLHSLLHSERTSSRHHGCLWLGDLLITEISEEGDASIWSSIKNLQQKIKLAGVNNYAADLDVPLHIWLLCGLLKSKYNFVRWGFLFVLERLLVRCKFLLDESEVHHAISGETLGHLNNKSRLEKANAVIDIMSSALSLMAQINETDRMNILKMCDILFSQLCLKVSPASAKPLDVMHCDKDPGVLDLNKKLDVAEPFPQKENNSWEDSSADANGRFDRDPLAGETASLAALLLRGQAIVPMQLVARVPAALFYWPLIQLAGAATDNIALGVSVGSKGRGNVPGATSDIRATLLLLLIGKCTADPAAFEEVGGEEFFRELLDDTDSRVAYYSSTFLLKRMMTEEPESYQKMLHSLVSRAQQSNNEKLLENPYLQMRGLLQLSNE</sequence>